<keyword evidence="1" id="KW-0511">Multifunctional enzyme</keyword>
<dbReference type="FunFam" id="3.30.70.270:FF:000020">
    <property type="entry name" value="Transposon Tf2-6 polyprotein-like Protein"/>
    <property type="match status" value="1"/>
</dbReference>
<dbReference type="PANTHER" id="PTHR37984:SF5">
    <property type="entry name" value="PROTEIN NYNRIN-LIKE"/>
    <property type="match status" value="1"/>
</dbReference>
<gene>
    <name evidence="3" type="ORF">K2173_011364</name>
</gene>
<protein>
    <recommendedName>
        <fullName evidence="2">Reverse transcriptase/retrotransposon-derived protein RNase H-like domain-containing protein</fullName>
    </recommendedName>
</protein>
<evidence type="ECO:0000259" key="2">
    <source>
        <dbReference type="Pfam" id="PF17919"/>
    </source>
</evidence>
<dbReference type="InterPro" id="IPR043128">
    <property type="entry name" value="Rev_trsase/Diguanyl_cyclase"/>
</dbReference>
<dbReference type="GO" id="GO:0003824">
    <property type="term" value="F:catalytic activity"/>
    <property type="evidence" value="ECO:0007669"/>
    <property type="project" value="UniProtKB-KW"/>
</dbReference>
<organism evidence="3 4">
    <name type="scientific">Erythroxylum novogranatense</name>
    <dbReference type="NCBI Taxonomy" id="1862640"/>
    <lineage>
        <taxon>Eukaryota</taxon>
        <taxon>Viridiplantae</taxon>
        <taxon>Streptophyta</taxon>
        <taxon>Embryophyta</taxon>
        <taxon>Tracheophyta</taxon>
        <taxon>Spermatophyta</taxon>
        <taxon>Magnoliopsida</taxon>
        <taxon>eudicotyledons</taxon>
        <taxon>Gunneridae</taxon>
        <taxon>Pentapetalae</taxon>
        <taxon>rosids</taxon>
        <taxon>fabids</taxon>
        <taxon>Malpighiales</taxon>
        <taxon>Erythroxylaceae</taxon>
        <taxon>Erythroxylum</taxon>
    </lineage>
</organism>
<dbReference type="InterPro" id="IPR041577">
    <property type="entry name" value="RT_RNaseH_2"/>
</dbReference>
<feature type="domain" description="Reverse transcriptase/retrotransposon-derived protein RNase H-like" evidence="2">
    <location>
        <begin position="56"/>
        <end position="137"/>
    </location>
</feature>
<keyword evidence="4" id="KW-1185">Reference proteome</keyword>
<dbReference type="Gene3D" id="3.30.70.270">
    <property type="match status" value="1"/>
</dbReference>
<evidence type="ECO:0000313" key="3">
    <source>
        <dbReference type="EMBL" id="KAJ8748807.1"/>
    </source>
</evidence>
<dbReference type="AlphaFoldDB" id="A0AAV8S9E0"/>
<evidence type="ECO:0000256" key="1">
    <source>
        <dbReference type="ARBA" id="ARBA00023268"/>
    </source>
</evidence>
<dbReference type="PANTHER" id="PTHR37984">
    <property type="entry name" value="PROTEIN CBG26694"/>
    <property type="match status" value="1"/>
</dbReference>
<name>A0AAV8S9E0_9ROSI</name>
<dbReference type="EMBL" id="JAIWQS010000012">
    <property type="protein sequence ID" value="KAJ8748807.1"/>
    <property type="molecule type" value="Genomic_DNA"/>
</dbReference>
<evidence type="ECO:0000313" key="4">
    <source>
        <dbReference type="Proteomes" id="UP001159364"/>
    </source>
</evidence>
<dbReference type="InterPro" id="IPR043502">
    <property type="entry name" value="DNA/RNA_pol_sf"/>
</dbReference>
<dbReference type="SUPFAM" id="SSF56672">
    <property type="entry name" value="DNA/RNA polymerases"/>
    <property type="match status" value="1"/>
</dbReference>
<sequence>MDPTKFKAILEWSTPKTLFDVRSFHGFCSFYRGFIRNFSTITVPITKCVKKGEFRWTDQATIAFNTLKNLVTKAPVLVLPNFNALFELECDVSGVGIVVVLSQEGKPIAYFSEKLNEARKKYSTYDKEFYAIVRAIIH</sequence>
<reference evidence="3 4" key="1">
    <citation type="submission" date="2021-09" db="EMBL/GenBank/DDBJ databases">
        <title>Genomic insights and catalytic innovation underlie evolution of tropane alkaloids biosynthesis.</title>
        <authorList>
            <person name="Wang Y.-J."/>
            <person name="Tian T."/>
            <person name="Huang J.-P."/>
            <person name="Huang S.-X."/>
        </authorList>
    </citation>
    <scope>NUCLEOTIDE SEQUENCE [LARGE SCALE GENOMIC DNA]</scope>
    <source>
        <strain evidence="3">KIB-2018</strain>
        <tissue evidence="3">Leaf</tissue>
    </source>
</reference>
<dbReference type="Proteomes" id="UP001159364">
    <property type="component" value="Linkage Group LG12"/>
</dbReference>
<proteinExistence type="predicted"/>
<accession>A0AAV8S9E0</accession>
<dbReference type="InterPro" id="IPR050951">
    <property type="entry name" value="Retrovirus_Pol_polyprotein"/>
</dbReference>
<dbReference type="Pfam" id="PF17919">
    <property type="entry name" value="RT_RNaseH_2"/>
    <property type="match status" value="1"/>
</dbReference>
<comment type="caution">
    <text evidence="3">The sequence shown here is derived from an EMBL/GenBank/DDBJ whole genome shotgun (WGS) entry which is preliminary data.</text>
</comment>